<dbReference type="Gene3D" id="3.30.110.40">
    <property type="entry name" value="TusA-like domain"/>
    <property type="match status" value="1"/>
</dbReference>
<dbReference type="KEGG" id="asu:Asuc_1053"/>
<evidence type="ECO:0000259" key="2">
    <source>
        <dbReference type="Pfam" id="PF01206"/>
    </source>
</evidence>
<dbReference type="SUPFAM" id="SSF64307">
    <property type="entry name" value="SirA-like"/>
    <property type="match status" value="1"/>
</dbReference>
<evidence type="ECO:0000313" key="3">
    <source>
        <dbReference type="EMBL" id="ABR74419.1"/>
    </source>
</evidence>
<sequence>MDYQLNLTKYLCPLPIVMTKRAMMELAVGDSLTLDMNHSTSMRDIRQLCEQLNYSLTLLENSDKHFKLRIQK</sequence>
<reference evidence="4" key="1">
    <citation type="journal article" date="2010" name="BMC Genomics">
        <title>A genomic perspective on the potential of Actinobacillus succinogenes for industrial succinate production.</title>
        <authorList>
            <person name="McKinlay J.B."/>
            <person name="Laivenieks M."/>
            <person name="Schindler B.D."/>
            <person name="McKinlay A.A."/>
            <person name="Siddaramappa S."/>
            <person name="Challacombe J.F."/>
            <person name="Lowry S.R."/>
            <person name="Clum A."/>
            <person name="Lapidus A.L."/>
            <person name="Burkhart K.B."/>
            <person name="Harkins V."/>
            <person name="Vieille C."/>
        </authorList>
    </citation>
    <scope>NUCLEOTIDE SEQUENCE [LARGE SCALE GENOMIC DNA]</scope>
    <source>
        <strain evidence="4">ATCC 55618 / DSM 22257 / CCUG 43843 / 130Z</strain>
    </source>
</reference>
<dbReference type="Proteomes" id="UP000001114">
    <property type="component" value="Chromosome"/>
</dbReference>
<accession>A6VN72</accession>
<dbReference type="RefSeq" id="WP_012072796.1">
    <property type="nucleotide sequence ID" value="NC_009655.1"/>
</dbReference>
<dbReference type="HOGENOM" id="CLU_165255_3_0_6"/>
<evidence type="ECO:0000313" key="4">
    <source>
        <dbReference type="Proteomes" id="UP000001114"/>
    </source>
</evidence>
<dbReference type="OrthoDB" id="9797551at2"/>
<dbReference type="PANTHER" id="PTHR33279:SF6">
    <property type="entry name" value="SULFUR CARRIER PROTEIN YEDF-RELATED"/>
    <property type="match status" value="1"/>
</dbReference>
<keyword evidence="4" id="KW-1185">Reference proteome</keyword>
<comment type="similarity">
    <text evidence="1">Belongs to the sulfur carrier protein TusA family.</text>
</comment>
<organism evidence="3 4">
    <name type="scientific">Actinobacillus succinogenes (strain ATCC 55618 / DSM 22257 / CCUG 43843 / 130Z)</name>
    <dbReference type="NCBI Taxonomy" id="339671"/>
    <lineage>
        <taxon>Bacteria</taxon>
        <taxon>Pseudomonadati</taxon>
        <taxon>Pseudomonadota</taxon>
        <taxon>Gammaproteobacteria</taxon>
        <taxon>Pasteurellales</taxon>
        <taxon>Pasteurellaceae</taxon>
        <taxon>Actinobacillus</taxon>
    </lineage>
</organism>
<dbReference type="InterPro" id="IPR001455">
    <property type="entry name" value="TusA-like"/>
</dbReference>
<name>A6VN72_ACTSZ</name>
<gene>
    <name evidence="3" type="ordered locus">Asuc_1053</name>
</gene>
<proteinExistence type="inferred from homology"/>
<dbReference type="AlphaFoldDB" id="A6VN72"/>
<evidence type="ECO:0000256" key="1">
    <source>
        <dbReference type="ARBA" id="ARBA00008984"/>
    </source>
</evidence>
<dbReference type="Pfam" id="PF01206">
    <property type="entry name" value="TusA"/>
    <property type="match status" value="1"/>
</dbReference>
<dbReference type="CDD" id="cd00291">
    <property type="entry name" value="SirA_YedF_YeeD"/>
    <property type="match status" value="1"/>
</dbReference>
<dbReference type="eggNOG" id="COG0425">
    <property type="taxonomic scope" value="Bacteria"/>
</dbReference>
<dbReference type="InterPro" id="IPR036868">
    <property type="entry name" value="TusA-like_sf"/>
</dbReference>
<dbReference type="PANTHER" id="PTHR33279">
    <property type="entry name" value="SULFUR CARRIER PROTEIN YEDF-RELATED"/>
    <property type="match status" value="1"/>
</dbReference>
<dbReference type="EMBL" id="CP000746">
    <property type="protein sequence ID" value="ABR74419.1"/>
    <property type="molecule type" value="Genomic_DNA"/>
</dbReference>
<feature type="domain" description="UPF0033" evidence="2">
    <location>
        <begin position="4"/>
        <end position="72"/>
    </location>
</feature>
<dbReference type="STRING" id="339671.Asuc_1053"/>
<protein>
    <submittedName>
        <fullName evidence="3">SirA family protein</fullName>
    </submittedName>
</protein>